<evidence type="ECO:0000256" key="1">
    <source>
        <dbReference type="SAM" id="MobiDB-lite"/>
    </source>
</evidence>
<protein>
    <submittedName>
        <fullName evidence="2">Uncharacterized protein</fullName>
    </submittedName>
</protein>
<proteinExistence type="predicted"/>
<feature type="region of interest" description="Disordered" evidence="1">
    <location>
        <begin position="11"/>
        <end position="30"/>
    </location>
</feature>
<name>A0AAV7UUF8_PLEWA</name>
<gene>
    <name evidence="2" type="ORF">NDU88_000814</name>
</gene>
<evidence type="ECO:0000313" key="3">
    <source>
        <dbReference type="Proteomes" id="UP001066276"/>
    </source>
</evidence>
<reference evidence="2" key="1">
    <citation type="journal article" date="2022" name="bioRxiv">
        <title>Sequencing and chromosome-scale assembly of the giantPleurodeles waltlgenome.</title>
        <authorList>
            <person name="Brown T."/>
            <person name="Elewa A."/>
            <person name="Iarovenko S."/>
            <person name="Subramanian E."/>
            <person name="Araus A.J."/>
            <person name="Petzold A."/>
            <person name="Susuki M."/>
            <person name="Suzuki K.-i.T."/>
            <person name="Hayashi T."/>
            <person name="Toyoda A."/>
            <person name="Oliveira C."/>
            <person name="Osipova E."/>
            <person name="Leigh N.D."/>
            <person name="Simon A."/>
            <person name="Yun M.H."/>
        </authorList>
    </citation>
    <scope>NUCLEOTIDE SEQUENCE</scope>
    <source>
        <strain evidence="2">20211129_DDA</strain>
        <tissue evidence="2">Liver</tissue>
    </source>
</reference>
<dbReference type="AlphaFoldDB" id="A0AAV7UUF8"/>
<organism evidence="2 3">
    <name type="scientific">Pleurodeles waltl</name>
    <name type="common">Iberian ribbed newt</name>
    <dbReference type="NCBI Taxonomy" id="8319"/>
    <lineage>
        <taxon>Eukaryota</taxon>
        <taxon>Metazoa</taxon>
        <taxon>Chordata</taxon>
        <taxon>Craniata</taxon>
        <taxon>Vertebrata</taxon>
        <taxon>Euteleostomi</taxon>
        <taxon>Amphibia</taxon>
        <taxon>Batrachia</taxon>
        <taxon>Caudata</taxon>
        <taxon>Salamandroidea</taxon>
        <taxon>Salamandridae</taxon>
        <taxon>Pleurodelinae</taxon>
        <taxon>Pleurodeles</taxon>
    </lineage>
</organism>
<evidence type="ECO:0000313" key="2">
    <source>
        <dbReference type="EMBL" id="KAJ1191498.1"/>
    </source>
</evidence>
<accession>A0AAV7UUF8</accession>
<feature type="compositionally biased region" description="Basic and acidic residues" evidence="1">
    <location>
        <begin position="16"/>
        <end position="26"/>
    </location>
</feature>
<dbReference type="EMBL" id="JANPWB010000004">
    <property type="protein sequence ID" value="KAJ1191498.1"/>
    <property type="molecule type" value="Genomic_DNA"/>
</dbReference>
<sequence>MGATRRLAVLQSELTRTGKAENRPGAEPEAETGAMCLWPFAPAPRQYSARLEAMEPLLGAIMAAISDLKPTLEPKLNEVTADVSLLRADLQKMTDKVSTWNQAYRHSGRPPRA</sequence>
<comment type="caution">
    <text evidence="2">The sequence shown here is derived from an EMBL/GenBank/DDBJ whole genome shotgun (WGS) entry which is preliminary data.</text>
</comment>
<keyword evidence="3" id="KW-1185">Reference proteome</keyword>
<dbReference type="Proteomes" id="UP001066276">
    <property type="component" value="Chromosome 2_2"/>
</dbReference>